<proteinExistence type="predicted"/>
<dbReference type="EMBL" id="JBHSKP010000013">
    <property type="protein sequence ID" value="MFC5154086.1"/>
    <property type="molecule type" value="Genomic_DNA"/>
</dbReference>
<sequence>MSPRERRTAPVTAAEAGAWAETLVRHGLLHAAVPVPTGQWLAQRTPTAPIRVLGGPADVLHLAAQLQAHARTRGSRIR</sequence>
<accession>A0ABW0AMA1</accession>
<protein>
    <recommendedName>
        <fullName evidence="3">GNAT family N-acetyltransferase</fullName>
    </recommendedName>
</protein>
<organism evidence="1 2">
    <name type="scientific">Streptomyces amakusaensis</name>
    <dbReference type="NCBI Taxonomy" id="67271"/>
    <lineage>
        <taxon>Bacteria</taxon>
        <taxon>Bacillati</taxon>
        <taxon>Actinomycetota</taxon>
        <taxon>Actinomycetes</taxon>
        <taxon>Kitasatosporales</taxon>
        <taxon>Streptomycetaceae</taxon>
        <taxon>Streptomyces</taxon>
    </lineage>
</organism>
<evidence type="ECO:0000313" key="1">
    <source>
        <dbReference type="EMBL" id="MFC5154086.1"/>
    </source>
</evidence>
<reference evidence="2" key="1">
    <citation type="journal article" date="2019" name="Int. J. Syst. Evol. Microbiol.">
        <title>The Global Catalogue of Microorganisms (GCM) 10K type strain sequencing project: providing services to taxonomists for standard genome sequencing and annotation.</title>
        <authorList>
            <consortium name="The Broad Institute Genomics Platform"/>
            <consortium name="The Broad Institute Genome Sequencing Center for Infectious Disease"/>
            <person name="Wu L."/>
            <person name="Ma J."/>
        </authorList>
    </citation>
    <scope>NUCLEOTIDE SEQUENCE [LARGE SCALE GENOMIC DNA]</scope>
    <source>
        <strain evidence="2">PCU 266</strain>
    </source>
</reference>
<dbReference type="Proteomes" id="UP001596160">
    <property type="component" value="Unassembled WGS sequence"/>
</dbReference>
<name>A0ABW0AMA1_9ACTN</name>
<comment type="caution">
    <text evidence="1">The sequence shown here is derived from an EMBL/GenBank/DDBJ whole genome shotgun (WGS) entry which is preliminary data.</text>
</comment>
<dbReference type="RefSeq" id="WP_344480305.1">
    <property type="nucleotide sequence ID" value="NZ_BAAASB010000014.1"/>
</dbReference>
<keyword evidence="2" id="KW-1185">Reference proteome</keyword>
<gene>
    <name evidence="1" type="ORF">ACFPRH_20330</name>
</gene>
<evidence type="ECO:0000313" key="2">
    <source>
        <dbReference type="Proteomes" id="UP001596160"/>
    </source>
</evidence>
<evidence type="ECO:0008006" key="3">
    <source>
        <dbReference type="Google" id="ProtNLM"/>
    </source>
</evidence>